<dbReference type="PIRSF" id="PIRSF003109">
    <property type="entry name" value="McrC"/>
    <property type="match status" value="1"/>
</dbReference>
<name>A0ABS9W8W9_9PROT</name>
<comment type="caution">
    <text evidence="1">The sequence shown here is derived from an EMBL/GenBank/DDBJ whole genome shotgun (WGS) entry which is preliminary data.</text>
</comment>
<sequence length="353" mass="39906">MRGPIPIRNLYYLFLYAWDRFPEGRAIELDAAGGPDVLELFGRVLINGTRRLLRRGMDRGYQAVIEESAAPRGRFLLAETVKRAALARGRAVCAYDELSADVPHNQVLKATLRVLAGSEGLNATLAHDLRLLHRQLAGVSDLRLSRALFRRVQLSRNNRHYDLLLRICALVLDNLLPGEGEGTTRFADILEDETKMSVVFEAFLRNFYRAEQDSFRVGGEQLDWDVLCEDPAHATYLPAMRTDLTLRAPGRTIVVDAKFYKQTLTQHWGGPERVRSAHLYQLLTYLRHAQGEAPSSAKPEGLLLYPRTGGQDLRLDYTLAGHRVRVHTLDLDRDWSEIHEELLSLFTPSSAPP</sequence>
<keyword evidence="2" id="KW-1185">Reference proteome</keyword>
<evidence type="ECO:0008006" key="3">
    <source>
        <dbReference type="Google" id="ProtNLM"/>
    </source>
</evidence>
<dbReference type="PANTHER" id="PTHR38733:SF1">
    <property type="entry name" value="TYPE IV METHYL-DIRECTED RESTRICTION ENZYME ECOKMCRBC"/>
    <property type="match status" value="1"/>
</dbReference>
<gene>
    <name evidence="1" type="ORF">MON41_18905</name>
</gene>
<evidence type="ECO:0000313" key="1">
    <source>
        <dbReference type="EMBL" id="MCI0755742.1"/>
    </source>
</evidence>
<dbReference type="EMBL" id="JALBUU010000052">
    <property type="protein sequence ID" value="MCI0755742.1"/>
    <property type="molecule type" value="Genomic_DNA"/>
</dbReference>
<organism evidence="1 2">
    <name type="scientific">Teichococcus vastitatis</name>
    <dbReference type="NCBI Taxonomy" id="2307076"/>
    <lineage>
        <taxon>Bacteria</taxon>
        <taxon>Pseudomonadati</taxon>
        <taxon>Pseudomonadota</taxon>
        <taxon>Alphaproteobacteria</taxon>
        <taxon>Acetobacterales</taxon>
        <taxon>Roseomonadaceae</taxon>
        <taxon>Roseomonas</taxon>
    </lineage>
</organism>
<evidence type="ECO:0000313" key="2">
    <source>
        <dbReference type="Proteomes" id="UP001201985"/>
    </source>
</evidence>
<dbReference type="PANTHER" id="PTHR38733">
    <property type="entry name" value="PROTEIN MCRC"/>
    <property type="match status" value="1"/>
</dbReference>
<reference evidence="1 2" key="1">
    <citation type="submission" date="2022-03" db="EMBL/GenBank/DDBJ databases">
        <title>Complete genome analysis of Roseomonas KG 17.1 : a prolific producer of plant growth promoters.</title>
        <authorList>
            <person name="Saadouli I."/>
            <person name="Najjari A."/>
            <person name="Mosbah A."/>
            <person name="Ouzari H.I."/>
        </authorList>
    </citation>
    <scope>NUCLEOTIDE SEQUENCE [LARGE SCALE GENOMIC DNA]</scope>
    <source>
        <strain evidence="1 2">KG17-1</strain>
    </source>
</reference>
<dbReference type="RefSeq" id="WP_241793597.1">
    <property type="nucleotide sequence ID" value="NZ_JALBUU010000052.1"/>
</dbReference>
<dbReference type="Proteomes" id="UP001201985">
    <property type="component" value="Unassembled WGS sequence"/>
</dbReference>
<dbReference type="Pfam" id="PF10117">
    <property type="entry name" value="McrBC"/>
    <property type="match status" value="1"/>
</dbReference>
<accession>A0ABS9W8W9</accession>
<dbReference type="InterPro" id="IPR019292">
    <property type="entry name" value="McrC"/>
</dbReference>
<proteinExistence type="predicted"/>
<protein>
    <recommendedName>
        <fullName evidence="3">5-methylcytosine-specific restriction enzyme subunit McrC</fullName>
    </recommendedName>
</protein>
<dbReference type="InterPro" id="IPR014407">
    <property type="entry name" value="McrC_bac"/>
</dbReference>